<dbReference type="EMBL" id="AVPT01000005">
    <property type="protein sequence ID" value="KGM57148.1"/>
    <property type="molecule type" value="Genomic_DNA"/>
</dbReference>
<feature type="transmembrane region" description="Helical" evidence="7">
    <location>
        <begin position="156"/>
        <end position="181"/>
    </location>
</feature>
<keyword evidence="10" id="KW-1185">Reference proteome</keyword>
<organism evidence="9 10">
    <name type="scientific">Lysobacter arseniciresistens ZS79</name>
    <dbReference type="NCBI Taxonomy" id="913325"/>
    <lineage>
        <taxon>Bacteria</taxon>
        <taxon>Pseudomonadati</taxon>
        <taxon>Pseudomonadota</taxon>
        <taxon>Gammaproteobacteria</taxon>
        <taxon>Lysobacterales</taxon>
        <taxon>Lysobacteraceae</taxon>
        <taxon>Novilysobacter</taxon>
    </lineage>
</organism>
<accession>A0A0A0F445</accession>
<dbReference type="STRING" id="913325.N799_14250"/>
<comment type="caution">
    <text evidence="9">The sequence shown here is derived from an EMBL/GenBank/DDBJ whole genome shotgun (WGS) entry which is preliminary data.</text>
</comment>
<dbReference type="AlphaFoldDB" id="A0A0A0F445"/>
<dbReference type="GO" id="GO:0006829">
    <property type="term" value="P:zinc ion transport"/>
    <property type="evidence" value="ECO:0007669"/>
    <property type="project" value="UniProtKB-KW"/>
</dbReference>
<evidence type="ECO:0000256" key="6">
    <source>
        <dbReference type="ARBA" id="ARBA00023136"/>
    </source>
</evidence>
<feature type="transmembrane region" description="Helical" evidence="7">
    <location>
        <begin position="74"/>
        <end position="93"/>
    </location>
</feature>
<dbReference type="PANTHER" id="PTHR13414:SF9">
    <property type="entry name" value="PROTON-COUPLED ZINC ANTIPORTER SLC30A9, MITOCHONDRIAL"/>
    <property type="match status" value="1"/>
</dbReference>
<dbReference type="NCBIfam" id="TIGR01297">
    <property type="entry name" value="CDF"/>
    <property type="match status" value="1"/>
</dbReference>
<dbReference type="Pfam" id="PF01545">
    <property type="entry name" value="Cation_efflux"/>
    <property type="match status" value="1"/>
</dbReference>
<keyword evidence="3 7" id="KW-0812">Transmembrane</keyword>
<dbReference type="PANTHER" id="PTHR13414">
    <property type="entry name" value="HUEL-CATION TRANSPORTER"/>
    <property type="match status" value="1"/>
</dbReference>
<evidence type="ECO:0000256" key="4">
    <source>
        <dbReference type="ARBA" id="ARBA00022906"/>
    </source>
</evidence>
<dbReference type="Gene3D" id="3.30.70.1350">
    <property type="entry name" value="Cation efflux protein, cytoplasmic domain"/>
    <property type="match status" value="1"/>
</dbReference>
<dbReference type="OrthoDB" id="9806522at2"/>
<dbReference type="GO" id="GO:0008324">
    <property type="term" value="F:monoatomic cation transmembrane transporter activity"/>
    <property type="evidence" value="ECO:0007669"/>
    <property type="project" value="InterPro"/>
</dbReference>
<evidence type="ECO:0000259" key="8">
    <source>
        <dbReference type="Pfam" id="PF01545"/>
    </source>
</evidence>
<proteinExistence type="predicted"/>
<sequence>MAGNSSRAIYYALGANFAIAVAKGTAAFFTGSSAMLAETVHSLADCGNQGLLLLGLKQAKAPPSPEYPLGYGKAIYFWSFLVAVMLFTVGGMFSLYEGIHKLQADEVGAGSSLWWAVGVLTFGIIVEGISMRTCIQEVNKSRGERSMWRWFRESRQAELVVIFGEDLAALLGLVFALIAVVATMVTGNPLWDAIGTIGIGALLIVVAVFVAIEVKAMLIGQSVDPERQAQIKQFLDGRPEIEQVLNLITLQLGNEAMVATKARMRPARDVQAMVAEINVVEKALKQAFPEVRWSFFEPDCTDSHDAPQPLA</sequence>
<dbReference type="SUPFAM" id="SSF161111">
    <property type="entry name" value="Cation efflux protein transmembrane domain-like"/>
    <property type="match status" value="1"/>
</dbReference>
<keyword evidence="4" id="KW-0864">Zinc transport</keyword>
<comment type="subcellular location">
    <subcellularLocation>
        <location evidence="1">Membrane</location>
        <topology evidence="1">Multi-pass membrane protein</topology>
    </subcellularLocation>
</comment>
<dbReference type="InterPro" id="IPR036837">
    <property type="entry name" value="Cation_efflux_CTD_sf"/>
</dbReference>
<keyword evidence="6 7" id="KW-0472">Membrane</keyword>
<evidence type="ECO:0000256" key="1">
    <source>
        <dbReference type="ARBA" id="ARBA00004141"/>
    </source>
</evidence>
<dbReference type="InterPro" id="IPR027469">
    <property type="entry name" value="Cation_efflux_TMD_sf"/>
</dbReference>
<feature type="transmembrane region" description="Helical" evidence="7">
    <location>
        <begin position="193"/>
        <end position="212"/>
    </location>
</feature>
<dbReference type="GO" id="GO:0016020">
    <property type="term" value="C:membrane"/>
    <property type="evidence" value="ECO:0007669"/>
    <property type="project" value="UniProtKB-SubCell"/>
</dbReference>
<dbReference type="InterPro" id="IPR002524">
    <property type="entry name" value="Cation_efflux"/>
</dbReference>
<keyword evidence="4" id="KW-0406">Ion transport</keyword>
<evidence type="ECO:0000256" key="7">
    <source>
        <dbReference type="SAM" id="Phobius"/>
    </source>
</evidence>
<dbReference type="SUPFAM" id="SSF160240">
    <property type="entry name" value="Cation efflux protein cytoplasmic domain-like"/>
    <property type="match status" value="1"/>
</dbReference>
<dbReference type="InterPro" id="IPR058533">
    <property type="entry name" value="Cation_efflux_TM"/>
</dbReference>
<keyword evidence="2" id="KW-0813">Transport</keyword>
<evidence type="ECO:0000256" key="3">
    <source>
        <dbReference type="ARBA" id="ARBA00022692"/>
    </source>
</evidence>
<protein>
    <submittedName>
        <fullName evidence="9">Cytochrome C551</fullName>
    </submittedName>
</protein>
<dbReference type="RefSeq" id="WP_036208493.1">
    <property type="nucleotide sequence ID" value="NZ_AVPT01000005.1"/>
</dbReference>
<reference evidence="9 10" key="1">
    <citation type="journal article" date="2015" name="Stand. Genomic Sci.">
        <title>Genomic information of the arsenic-resistant bacterium Lysobacter arseniciresistens type strain ZS79(T) and comparison of Lysobacter draft genomes.</title>
        <authorList>
            <person name="Liu L."/>
            <person name="Zhang S."/>
            <person name="Luo M."/>
            <person name="Wang G."/>
        </authorList>
    </citation>
    <scope>NUCLEOTIDE SEQUENCE [LARGE SCALE GENOMIC DNA]</scope>
    <source>
        <strain evidence="9 10">ZS79</strain>
    </source>
</reference>
<evidence type="ECO:0000313" key="10">
    <source>
        <dbReference type="Proteomes" id="UP000029989"/>
    </source>
</evidence>
<dbReference type="InterPro" id="IPR040177">
    <property type="entry name" value="SLC30A9"/>
</dbReference>
<evidence type="ECO:0000256" key="5">
    <source>
        <dbReference type="ARBA" id="ARBA00022989"/>
    </source>
</evidence>
<evidence type="ECO:0000313" key="9">
    <source>
        <dbReference type="EMBL" id="KGM57148.1"/>
    </source>
</evidence>
<evidence type="ECO:0000256" key="2">
    <source>
        <dbReference type="ARBA" id="ARBA00022448"/>
    </source>
</evidence>
<keyword evidence="5 7" id="KW-1133">Transmembrane helix</keyword>
<dbReference type="eggNOG" id="COG0053">
    <property type="taxonomic scope" value="Bacteria"/>
</dbReference>
<name>A0A0A0F445_9GAMM</name>
<gene>
    <name evidence="9" type="ORF">N799_14250</name>
</gene>
<dbReference type="Gene3D" id="1.20.1510.10">
    <property type="entry name" value="Cation efflux protein transmembrane domain"/>
    <property type="match status" value="1"/>
</dbReference>
<feature type="domain" description="Cation efflux protein transmembrane" evidence="8">
    <location>
        <begin position="10"/>
        <end position="218"/>
    </location>
</feature>
<keyword evidence="4" id="KW-0862">Zinc</keyword>
<dbReference type="Proteomes" id="UP000029989">
    <property type="component" value="Unassembled WGS sequence"/>
</dbReference>